<dbReference type="STRING" id="415425.SAMN05444363_2945"/>
<reference evidence="3" key="1">
    <citation type="submission" date="2016-11" db="EMBL/GenBank/DDBJ databases">
        <authorList>
            <person name="Varghese N."/>
            <person name="Submissions S."/>
        </authorList>
    </citation>
    <scope>NUCLEOTIDE SEQUENCE [LARGE SCALE GENOMIC DNA]</scope>
    <source>
        <strain evidence="3">DSM 18829</strain>
    </source>
</reference>
<name>A0A1M6HB22_9FLAO</name>
<keyword evidence="1" id="KW-0812">Transmembrane</keyword>
<dbReference type="EMBL" id="FQZI01000008">
    <property type="protein sequence ID" value="SHJ19417.1"/>
    <property type="molecule type" value="Genomic_DNA"/>
</dbReference>
<proteinExistence type="predicted"/>
<protein>
    <submittedName>
        <fullName evidence="2">Uncharacterized protein</fullName>
    </submittedName>
</protein>
<keyword evidence="1" id="KW-0472">Membrane</keyword>
<sequence>MDTRNLINVPFYIDLLFFLIGFIISGITLHLYVGKDWIKEFKSAAYFIIALVMTAFPLSVLLLAVFKVSIIYYNHKQGDIFKEKCLVENVSTGKYRSLSYRFRDKIYDTKSFNYLDYSKCNHDCYVELTLEKKPFGMYYILNIKKTELNQH</sequence>
<feature type="transmembrane region" description="Helical" evidence="1">
    <location>
        <begin position="12"/>
        <end position="33"/>
    </location>
</feature>
<dbReference type="AlphaFoldDB" id="A0A1M6HB22"/>
<evidence type="ECO:0000256" key="1">
    <source>
        <dbReference type="SAM" id="Phobius"/>
    </source>
</evidence>
<accession>A0A1M6HB22</accession>
<dbReference type="Proteomes" id="UP000184488">
    <property type="component" value="Unassembled WGS sequence"/>
</dbReference>
<feature type="transmembrane region" description="Helical" evidence="1">
    <location>
        <begin position="45"/>
        <end position="66"/>
    </location>
</feature>
<organism evidence="2 3">
    <name type="scientific">Flavobacterium terrae</name>
    <dbReference type="NCBI Taxonomy" id="415425"/>
    <lineage>
        <taxon>Bacteria</taxon>
        <taxon>Pseudomonadati</taxon>
        <taxon>Bacteroidota</taxon>
        <taxon>Flavobacteriia</taxon>
        <taxon>Flavobacteriales</taxon>
        <taxon>Flavobacteriaceae</taxon>
        <taxon>Flavobacterium</taxon>
    </lineage>
</organism>
<keyword evidence="1" id="KW-1133">Transmembrane helix</keyword>
<evidence type="ECO:0000313" key="2">
    <source>
        <dbReference type="EMBL" id="SHJ19417.1"/>
    </source>
</evidence>
<keyword evidence="3" id="KW-1185">Reference proteome</keyword>
<evidence type="ECO:0000313" key="3">
    <source>
        <dbReference type="Proteomes" id="UP000184488"/>
    </source>
</evidence>
<dbReference type="RefSeq" id="WP_143161942.1">
    <property type="nucleotide sequence ID" value="NZ_FQZI01000008.1"/>
</dbReference>
<gene>
    <name evidence="2" type="ORF">SAMN05444363_2945</name>
</gene>